<evidence type="ECO:0000256" key="2">
    <source>
        <dbReference type="SAM" id="Phobius"/>
    </source>
</evidence>
<protein>
    <submittedName>
        <fullName evidence="4">Membrane protease YdiL (CAAX protease family)</fullName>
    </submittedName>
</protein>
<dbReference type="GO" id="GO:0080120">
    <property type="term" value="P:CAAX-box protein maturation"/>
    <property type="evidence" value="ECO:0007669"/>
    <property type="project" value="UniProtKB-ARBA"/>
</dbReference>
<dbReference type="RefSeq" id="WP_221449070.1">
    <property type="nucleotide sequence ID" value="NZ_JACHJW010000001.1"/>
</dbReference>
<keyword evidence="5" id="KW-1185">Reference proteome</keyword>
<evidence type="ECO:0000313" key="5">
    <source>
        <dbReference type="Proteomes" id="UP000578819"/>
    </source>
</evidence>
<feature type="transmembrane region" description="Helical" evidence="2">
    <location>
        <begin position="145"/>
        <end position="165"/>
    </location>
</feature>
<feature type="transmembrane region" description="Helical" evidence="2">
    <location>
        <begin position="273"/>
        <end position="292"/>
    </location>
</feature>
<dbReference type="InterPro" id="IPR003675">
    <property type="entry name" value="Rce1/LyrA-like_dom"/>
</dbReference>
<keyword evidence="2" id="KW-1133">Transmembrane helix</keyword>
<dbReference type="PANTHER" id="PTHR35797:SF1">
    <property type="entry name" value="PROTEASE"/>
    <property type="match status" value="1"/>
</dbReference>
<comment type="caution">
    <text evidence="4">The sequence shown here is derived from an EMBL/GenBank/DDBJ whole genome shotgun (WGS) entry which is preliminary data.</text>
</comment>
<feature type="region of interest" description="Disordered" evidence="1">
    <location>
        <begin position="308"/>
        <end position="341"/>
    </location>
</feature>
<dbReference type="AlphaFoldDB" id="A0A7W7WQT3"/>
<dbReference type="GO" id="GO:0004175">
    <property type="term" value="F:endopeptidase activity"/>
    <property type="evidence" value="ECO:0007669"/>
    <property type="project" value="UniProtKB-ARBA"/>
</dbReference>
<accession>A0A7W7WQT3</accession>
<evidence type="ECO:0000313" key="4">
    <source>
        <dbReference type="EMBL" id="MBB4959837.1"/>
    </source>
</evidence>
<dbReference type="PANTHER" id="PTHR35797">
    <property type="entry name" value="PROTEASE-RELATED"/>
    <property type="match status" value="1"/>
</dbReference>
<feature type="transmembrane region" description="Helical" evidence="2">
    <location>
        <begin position="114"/>
        <end position="133"/>
    </location>
</feature>
<feature type="transmembrane region" description="Helical" evidence="2">
    <location>
        <begin position="185"/>
        <end position="204"/>
    </location>
</feature>
<feature type="domain" description="CAAX prenyl protease 2/Lysostaphin resistance protein A-like" evidence="3">
    <location>
        <begin position="151"/>
        <end position="255"/>
    </location>
</feature>
<feature type="transmembrane region" description="Helical" evidence="2">
    <location>
        <begin position="31"/>
        <end position="51"/>
    </location>
</feature>
<sequence length="341" mass="36989">MVAVNDRAVVGGIADRTGDTGIRGFVRRRPLLSFFLMANLLSWVAWTPYVLSATGLGVWDFHFPALLGSTQTVGVLPGAYLGPIMAAFVVTLVADGKPGLRRWVGRMLRWRISWVWYVSIVVAVPFALTSTSLGLSDGAVQMPSVAVLVAYIPVMIFQMLTTGLAEEPGWRDFATPRLQKRYGPIIGMLILGPMWGVWHLPLFFSEWGGWPDVTALRVLEFIASCFTLSVVMTWVFNRTKESLPLVMLLHVSVNTYFSVAWEEMFPTIATAENSTHIQLMTTGVAAAIVLIATRGRLGYQPAVEPSATQGAAALPATPGVVEPSATPGATEPPATRDAKVD</sequence>
<evidence type="ECO:0000259" key="3">
    <source>
        <dbReference type="Pfam" id="PF02517"/>
    </source>
</evidence>
<feature type="transmembrane region" description="Helical" evidence="2">
    <location>
        <begin position="243"/>
        <end position="261"/>
    </location>
</feature>
<keyword evidence="2" id="KW-0812">Transmembrane</keyword>
<keyword evidence="4" id="KW-0378">Hydrolase</keyword>
<feature type="transmembrane region" description="Helical" evidence="2">
    <location>
        <begin position="216"/>
        <end position="236"/>
    </location>
</feature>
<dbReference type="EMBL" id="JACHJW010000001">
    <property type="protein sequence ID" value="MBB4959837.1"/>
    <property type="molecule type" value="Genomic_DNA"/>
</dbReference>
<reference evidence="4 5" key="1">
    <citation type="submission" date="2020-08" db="EMBL/GenBank/DDBJ databases">
        <title>Sequencing the genomes of 1000 actinobacteria strains.</title>
        <authorList>
            <person name="Klenk H.-P."/>
        </authorList>
    </citation>
    <scope>NUCLEOTIDE SEQUENCE [LARGE SCALE GENOMIC DNA]</scope>
    <source>
        <strain evidence="4 5">DSM 45886</strain>
    </source>
</reference>
<proteinExistence type="predicted"/>
<evidence type="ECO:0000256" key="1">
    <source>
        <dbReference type="SAM" id="MobiDB-lite"/>
    </source>
</evidence>
<keyword evidence="4" id="KW-0645">Protease</keyword>
<dbReference type="GO" id="GO:0006508">
    <property type="term" value="P:proteolysis"/>
    <property type="evidence" value="ECO:0007669"/>
    <property type="project" value="UniProtKB-KW"/>
</dbReference>
<gene>
    <name evidence="4" type="ORF">FHR38_003570</name>
</gene>
<organism evidence="4 5">
    <name type="scientific">Micromonospora polyrhachis</name>
    <dbReference type="NCBI Taxonomy" id="1282883"/>
    <lineage>
        <taxon>Bacteria</taxon>
        <taxon>Bacillati</taxon>
        <taxon>Actinomycetota</taxon>
        <taxon>Actinomycetes</taxon>
        <taxon>Micromonosporales</taxon>
        <taxon>Micromonosporaceae</taxon>
        <taxon>Micromonospora</taxon>
    </lineage>
</organism>
<feature type="transmembrane region" description="Helical" evidence="2">
    <location>
        <begin position="71"/>
        <end position="94"/>
    </location>
</feature>
<name>A0A7W7WQT3_9ACTN</name>
<keyword evidence="2" id="KW-0472">Membrane</keyword>
<dbReference type="Pfam" id="PF02517">
    <property type="entry name" value="Rce1-like"/>
    <property type="match status" value="1"/>
</dbReference>
<dbReference type="InterPro" id="IPR042150">
    <property type="entry name" value="MmRce1-like"/>
</dbReference>
<dbReference type="Proteomes" id="UP000578819">
    <property type="component" value="Unassembled WGS sequence"/>
</dbReference>